<proteinExistence type="predicted"/>
<protein>
    <submittedName>
        <fullName evidence="1">Putative ovule protein</fullName>
    </submittedName>
</protein>
<dbReference type="EMBL" id="GEDG01036567">
    <property type="protein sequence ID" value="JAP08632.1"/>
    <property type="molecule type" value="Transcribed_RNA"/>
</dbReference>
<evidence type="ECO:0000313" key="1">
    <source>
        <dbReference type="EMBL" id="JAP08632.1"/>
    </source>
</evidence>
<dbReference type="AlphaFoldDB" id="A0A0V0GKV8"/>
<feature type="non-terminal residue" evidence="1">
    <location>
        <position position="75"/>
    </location>
</feature>
<accession>A0A0V0GKV8</accession>
<name>A0A0V0GKV8_SOLCH</name>
<reference evidence="1" key="1">
    <citation type="submission" date="2015-12" db="EMBL/GenBank/DDBJ databases">
        <title>Gene expression during late stages of embryo sac development: a critical building block for successful pollen-pistil interactions.</title>
        <authorList>
            <person name="Liu Y."/>
            <person name="Joly V."/>
            <person name="Sabar M."/>
            <person name="Matton D.P."/>
        </authorList>
    </citation>
    <scope>NUCLEOTIDE SEQUENCE</scope>
</reference>
<sequence length="75" mass="8925">MGSGRYRWSLVMNNFNIEIPLIRPRGSLYARACMHCCNTCNYICEREPYQPMTRYSKNRGCQYPSHQEQKLSRCL</sequence>
<organism evidence="1">
    <name type="scientific">Solanum chacoense</name>
    <name type="common">Chaco potato</name>
    <dbReference type="NCBI Taxonomy" id="4108"/>
    <lineage>
        <taxon>Eukaryota</taxon>
        <taxon>Viridiplantae</taxon>
        <taxon>Streptophyta</taxon>
        <taxon>Embryophyta</taxon>
        <taxon>Tracheophyta</taxon>
        <taxon>Spermatophyta</taxon>
        <taxon>Magnoliopsida</taxon>
        <taxon>eudicotyledons</taxon>
        <taxon>Gunneridae</taxon>
        <taxon>Pentapetalae</taxon>
        <taxon>asterids</taxon>
        <taxon>lamiids</taxon>
        <taxon>Solanales</taxon>
        <taxon>Solanaceae</taxon>
        <taxon>Solanoideae</taxon>
        <taxon>Solaneae</taxon>
        <taxon>Solanum</taxon>
    </lineage>
</organism>